<comment type="caution">
    <text evidence="2">The sequence shown here is derived from an EMBL/GenBank/DDBJ whole genome shotgun (WGS) entry which is preliminary data.</text>
</comment>
<evidence type="ECO:0000313" key="3">
    <source>
        <dbReference type="Proteomes" id="UP001054821"/>
    </source>
</evidence>
<evidence type="ECO:0000259" key="1">
    <source>
        <dbReference type="Pfam" id="PF13961"/>
    </source>
</evidence>
<dbReference type="EMBL" id="JAJFAZ020000003">
    <property type="protein sequence ID" value="KAI5337800.1"/>
    <property type="molecule type" value="Genomic_DNA"/>
</dbReference>
<feature type="domain" description="DUF4219" evidence="1">
    <location>
        <begin position="16"/>
        <end position="38"/>
    </location>
</feature>
<keyword evidence="3" id="KW-1185">Reference proteome</keyword>
<accession>A0AAD4W6F2</accession>
<evidence type="ECO:0000313" key="2">
    <source>
        <dbReference type="EMBL" id="KAI5337800.1"/>
    </source>
</evidence>
<dbReference type="AlphaFoldDB" id="A0AAD4W6F2"/>
<protein>
    <recommendedName>
        <fullName evidence="1">DUF4219 domain-containing protein</fullName>
    </recommendedName>
</protein>
<gene>
    <name evidence="2" type="ORF">L3X38_017071</name>
</gene>
<proteinExistence type="predicted"/>
<dbReference type="InterPro" id="IPR025314">
    <property type="entry name" value="DUF4219"/>
</dbReference>
<dbReference type="Proteomes" id="UP001054821">
    <property type="component" value="Chromosome 3"/>
</dbReference>
<reference evidence="2 3" key="1">
    <citation type="journal article" date="2022" name="G3 (Bethesda)">
        <title>Whole-genome sequence and methylome profiling of the almond [Prunus dulcis (Mill.) D.A. Webb] cultivar 'Nonpareil'.</title>
        <authorList>
            <person name="D'Amico-Willman K.M."/>
            <person name="Ouma W.Z."/>
            <person name="Meulia T."/>
            <person name="Sideli G.M."/>
            <person name="Gradziel T.M."/>
            <person name="Fresnedo-Ramirez J."/>
        </authorList>
    </citation>
    <scope>NUCLEOTIDE SEQUENCE [LARGE SCALE GENOMIC DNA]</scope>
    <source>
        <strain evidence="2">Clone GOH B32 T37-40</strain>
    </source>
</reference>
<name>A0AAD4W6F2_PRUDU</name>
<organism evidence="2 3">
    <name type="scientific">Prunus dulcis</name>
    <name type="common">Almond</name>
    <name type="synonym">Amygdalus dulcis</name>
    <dbReference type="NCBI Taxonomy" id="3755"/>
    <lineage>
        <taxon>Eukaryota</taxon>
        <taxon>Viridiplantae</taxon>
        <taxon>Streptophyta</taxon>
        <taxon>Embryophyta</taxon>
        <taxon>Tracheophyta</taxon>
        <taxon>Spermatophyta</taxon>
        <taxon>Magnoliopsida</taxon>
        <taxon>eudicotyledons</taxon>
        <taxon>Gunneridae</taxon>
        <taxon>Pentapetalae</taxon>
        <taxon>rosids</taxon>
        <taxon>fabids</taxon>
        <taxon>Rosales</taxon>
        <taxon>Rosaceae</taxon>
        <taxon>Amygdaloideae</taxon>
        <taxon>Amygdaleae</taxon>
        <taxon>Prunus</taxon>
    </lineage>
</organism>
<dbReference type="Pfam" id="PF13961">
    <property type="entry name" value="DUF4219"/>
    <property type="match status" value="1"/>
</dbReference>
<sequence length="82" mass="9744">MVGSGSAGGDLRTPQFNGSNYDFWSVKMETILIAYDLWMQWRLEYNHSRLLSRKQALKALEMKRVRLSKFQWKHLLSPEKIR</sequence>